<dbReference type="Gene3D" id="3.20.20.220">
    <property type="match status" value="1"/>
</dbReference>
<accession>A0AAD5SLB7</accession>
<feature type="domain" description="MTHFR SAM-binding regulatory" evidence="14">
    <location>
        <begin position="301"/>
        <end position="582"/>
    </location>
</feature>
<dbReference type="NCBIfam" id="TIGR00677">
    <property type="entry name" value="fadh2_euk"/>
    <property type="match status" value="1"/>
</dbReference>
<proteinExistence type="inferred from homology"/>
<keyword evidence="6" id="KW-0274">FAD</keyword>
<dbReference type="PANTHER" id="PTHR45754:SF3">
    <property type="entry name" value="METHYLENETETRAHYDROFOLATE REDUCTASE (NADPH)"/>
    <property type="match status" value="1"/>
</dbReference>
<dbReference type="GO" id="GO:0009086">
    <property type="term" value="P:methionine biosynthetic process"/>
    <property type="evidence" value="ECO:0007669"/>
    <property type="project" value="UniProtKB-KW"/>
</dbReference>
<dbReference type="PANTHER" id="PTHR45754">
    <property type="entry name" value="METHYLENETETRAHYDROFOLATE REDUCTASE"/>
    <property type="match status" value="1"/>
</dbReference>
<dbReference type="FunFam" id="3.20.20.220:FF:000002">
    <property type="entry name" value="Methylenetetrahydrofolate reductase"/>
    <property type="match status" value="1"/>
</dbReference>
<reference evidence="15" key="1">
    <citation type="submission" date="2020-05" db="EMBL/GenBank/DDBJ databases">
        <title>Phylogenomic resolution of chytrid fungi.</title>
        <authorList>
            <person name="Stajich J.E."/>
            <person name="Amses K."/>
            <person name="Simmons R."/>
            <person name="Seto K."/>
            <person name="Myers J."/>
            <person name="Bonds A."/>
            <person name="Quandt C.A."/>
            <person name="Barry K."/>
            <person name="Liu P."/>
            <person name="Grigoriev I."/>
            <person name="Longcore J.E."/>
            <person name="James T.Y."/>
        </authorList>
    </citation>
    <scope>NUCLEOTIDE SEQUENCE</scope>
    <source>
        <strain evidence="15">JEL0318</strain>
    </source>
</reference>
<keyword evidence="5" id="KW-0285">Flavoprotein</keyword>
<evidence type="ECO:0000256" key="7">
    <source>
        <dbReference type="ARBA" id="ARBA00022857"/>
    </source>
</evidence>
<evidence type="ECO:0000259" key="14">
    <source>
        <dbReference type="Pfam" id="PF21895"/>
    </source>
</evidence>
<dbReference type="Proteomes" id="UP001212841">
    <property type="component" value="Unassembled WGS sequence"/>
</dbReference>
<organism evidence="15 16">
    <name type="scientific">Rhizophlyctis rosea</name>
    <dbReference type="NCBI Taxonomy" id="64517"/>
    <lineage>
        <taxon>Eukaryota</taxon>
        <taxon>Fungi</taxon>
        <taxon>Fungi incertae sedis</taxon>
        <taxon>Chytridiomycota</taxon>
        <taxon>Chytridiomycota incertae sedis</taxon>
        <taxon>Chytridiomycetes</taxon>
        <taxon>Rhizophlyctidales</taxon>
        <taxon>Rhizophlyctidaceae</taxon>
        <taxon>Rhizophlyctis</taxon>
    </lineage>
</organism>
<dbReference type="EMBL" id="JADGJD010000007">
    <property type="protein sequence ID" value="KAJ3057256.1"/>
    <property type="molecule type" value="Genomic_DNA"/>
</dbReference>
<evidence type="ECO:0000256" key="3">
    <source>
        <dbReference type="ARBA" id="ARBA00006743"/>
    </source>
</evidence>
<dbReference type="InterPro" id="IPR003171">
    <property type="entry name" value="Mehydrof_redctse-like"/>
</dbReference>
<dbReference type="Pfam" id="PF02219">
    <property type="entry name" value="MTHFR"/>
    <property type="match status" value="1"/>
</dbReference>
<dbReference type="SUPFAM" id="SSF51730">
    <property type="entry name" value="FAD-linked oxidoreductase"/>
    <property type="match status" value="1"/>
</dbReference>
<dbReference type="GO" id="GO:0106312">
    <property type="term" value="F:methylenetetrahydrofolate reductase (NADH) activity"/>
    <property type="evidence" value="ECO:0007669"/>
    <property type="project" value="UniProtKB-EC"/>
</dbReference>
<evidence type="ECO:0000313" key="16">
    <source>
        <dbReference type="Proteomes" id="UP001212841"/>
    </source>
</evidence>
<dbReference type="InterPro" id="IPR053806">
    <property type="entry name" value="MTHFR_C"/>
</dbReference>
<keyword evidence="16" id="KW-1185">Reference proteome</keyword>
<evidence type="ECO:0000256" key="2">
    <source>
        <dbReference type="ARBA" id="ARBA00004777"/>
    </source>
</evidence>
<evidence type="ECO:0000256" key="6">
    <source>
        <dbReference type="ARBA" id="ARBA00022827"/>
    </source>
</evidence>
<keyword evidence="9" id="KW-0520">NAD</keyword>
<name>A0AAD5SLB7_9FUNG</name>
<comment type="cofactor">
    <cofactor evidence="1">
        <name>FAD</name>
        <dbReference type="ChEBI" id="CHEBI:57692"/>
    </cofactor>
</comment>
<comment type="similarity">
    <text evidence="3">Belongs to the methylenetetrahydrofolate reductase family.</text>
</comment>
<evidence type="ECO:0000256" key="4">
    <source>
        <dbReference type="ARBA" id="ARBA00022605"/>
    </source>
</evidence>
<dbReference type="GO" id="GO:0071949">
    <property type="term" value="F:FAD binding"/>
    <property type="evidence" value="ECO:0007669"/>
    <property type="project" value="TreeGrafter"/>
</dbReference>
<evidence type="ECO:0000256" key="13">
    <source>
        <dbReference type="RuleBase" id="RU004254"/>
    </source>
</evidence>
<dbReference type="GO" id="GO:0035999">
    <property type="term" value="P:tetrahydrofolate interconversion"/>
    <property type="evidence" value="ECO:0007669"/>
    <property type="project" value="TreeGrafter"/>
</dbReference>
<evidence type="ECO:0000256" key="1">
    <source>
        <dbReference type="ARBA" id="ARBA00001974"/>
    </source>
</evidence>
<dbReference type="CDD" id="cd00537">
    <property type="entry name" value="MTHFR"/>
    <property type="match status" value="1"/>
</dbReference>
<dbReference type="GO" id="GO:0005829">
    <property type="term" value="C:cytosol"/>
    <property type="evidence" value="ECO:0007669"/>
    <property type="project" value="InterPro"/>
</dbReference>
<protein>
    <recommendedName>
        <fullName evidence="12">methylenetetrahydrofolate reductase (NADH)</fullName>
        <ecNumber evidence="12">1.5.1.54</ecNumber>
    </recommendedName>
</protein>
<keyword evidence="7" id="KW-0521">NADP</keyword>
<sequence>MKVINKIEKAIAEGRCFWSFEYFPPKTETGITNLYDRMERMYGLGPEFIDVTWNAGGSSSDVTMQICQTAQSVYGLETCMHLTCTNMPREKIDKALAECKAYGIQNILALRGDPPRGQEQWTKVETGFSYAADLVRYIREQYGDYFCIGVAAYPEGHTENPSRDEDLQHLKAKIDAGADYIVTQLFYDVGLYLNWLKEIEEFGIHVPVLPGIMPIQSYGGFKRMTTLGKTFVPQHILDALEPIKDDDKAVKEFGIKLAIEMCNRMKDAGVRGFHFYTMNLERATRLILEGLNFVAPMELVKPLPWNPSLAKNREKENVRPIFWRNRTRSYILRTEGWDDFPNGRWGDSRSPAYGDLDGYGISLKHSKQECLDMWDHPTAPEDIYQLFVKYCRDEVNALPWSDAPLSGESEVIRNHLAEVNASGFLTINSQPAVDGVPSSHPVLGWGPRNGFVYQKAYLEFFVSPAALDALIAKINKKDFITYYAVNKQGDLKTNTQGDSPNAVTWGVFPGQEIVQPTIVEAQSFMAWKDEAFELWNKWADLYENSSASAKLIREISDTWFLMNVVDNNFKEEHAIFEILKDVQPATNGYAAKANGRNGIPGAALH</sequence>
<dbReference type="EC" id="1.5.1.54" evidence="12"/>
<evidence type="ECO:0000256" key="9">
    <source>
        <dbReference type="ARBA" id="ARBA00023027"/>
    </source>
</evidence>
<comment type="pathway">
    <text evidence="2 13">One-carbon metabolism; tetrahydrofolate interconversion.</text>
</comment>
<keyword evidence="10" id="KW-0486">Methionine biosynthesis</keyword>
<evidence type="ECO:0000313" key="15">
    <source>
        <dbReference type="EMBL" id="KAJ3057256.1"/>
    </source>
</evidence>
<keyword evidence="8" id="KW-0560">Oxidoreductase</keyword>
<dbReference type="InterPro" id="IPR029041">
    <property type="entry name" value="FAD-linked_oxidoreductase-like"/>
</dbReference>
<dbReference type="InterPro" id="IPR004620">
    <property type="entry name" value="MTHF_reductase_bac"/>
</dbReference>
<keyword evidence="4" id="KW-0028">Amino-acid biosynthesis</keyword>
<evidence type="ECO:0000256" key="11">
    <source>
        <dbReference type="ARBA" id="ARBA00034478"/>
    </source>
</evidence>
<dbReference type="AlphaFoldDB" id="A0AAD5SLB7"/>
<gene>
    <name evidence="15" type="ORF">HK097_009915</name>
</gene>
<evidence type="ECO:0000256" key="5">
    <source>
        <dbReference type="ARBA" id="ARBA00022630"/>
    </source>
</evidence>
<comment type="caution">
    <text evidence="15">The sequence shown here is derived from an EMBL/GenBank/DDBJ whole genome shotgun (WGS) entry which is preliminary data.</text>
</comment>
<evidence type="ECO:0000256" key="8">
    <source>
        <dbReference type="ARBA" id="ARBA00023002"/>
    </source>
</evidence>
<dbReference type="NCBIfam" id="TIGR00676">
    <property type="entry name" value="fadh2"/>
    <property type="match status" value="1"/>
</dbReference>
<comment type="pathway">
    <text evidence="11">Amino-acid biosynthesis; L-methionine biosynthesis via de novo pathway.</text>
</comment>
<evidence type="ECO:0000256" key="12">
    <source>
        <dbReference type="ARBA" id="ARBA00034529"/>
    </source>
</evidence>
<dbReference type="Pfam" id="PF21895">
    <property type="entry name" value="MTHFR_C"/>
    <property type="match status" value="1"/>
</dbReference>
<dbReference type="InterPro" id="IPR004621">
    <property type="entry name" value="Fadh2_euk"/>
</dbReference>
<evidence type="ECO:0000256" key="10">
    <source>
        <dbReference type="ARBA" id="ARBA00023167"/>
    </source>
</evidence>